<evidence type="ECO:0008006" key="5">
    <source>
        <dbReference type="Google" id="ProtNLM"/>
    </source>
</evidence>
<gene>
    <name evidence="3" type="ORF">EDL96_07975</name>
</gene>
<keyword evidence="2" id="KW-0812">Transmembrane</keyword>
<feature type="transmembrane region" description="Helical" evidence="2">
    <location>
        <begin position="20"/>
        <end position="37"/>
    </location>
</feature>
<feature type="transmembrane region" description="Helical" evidence="2">
    <location>
        <begin position="67"/>
        <end position="85"/>
    </location>
</feature>
<keyword evidence="2" id="KW-0472">Membrane</keyword>
<feature type="transmembrane region" description="Helical" evidence="2">
    <location>
        <begin position="43"/>
        <end position="60"/>
    </location>
</feature>
<proteinExistence type="predicted"/>
<feature type="transmembrane region" description="Helical" evidence="2">
    <location>
        <begin position="91"/>
        <end position="108"/>
    </location>
</feature>
<feature type="transmembrane region" description="Helical" evidence="2">
    <location>
        <begin position="153"/>
        <end position="170"/>
    </location>
</feature>
<feature type="transmembrane region" description="Helical" evidence="2">
    <location>
        <begin position="212"/>
        <end position="229"/>
    </location>
</feature>
<dbReference type="Proteomes" id="UP000270616">
    <property type="component" value="Unassembled WGS sequence"/>
</dbReference>
<organism evidence="3 4">
    <name type="scientific">Kocuria soli</name>
    <dbReference type="NCBI Taxonomy" id="2485125"/>
    <lineage>
        <taxon>Bacteria</taxon>
        <taxon>Bacillati</taxon>
        <taxon>Actinomycetota</taxon>
        <taxon>Actinomycetes</taxon>
        <taxon>Micrococcales</taxon>
        <taxon>Micrococcaceae</taxon>
        <taxon>Kocuria</taxon>
    </lineage>
</organism>
<keyword evidence="2" id="KW-1133">Transmembrane helix</keyword>
<dbReference type="EMBL" id="RKMF01000009">
    <property type="protein sequence ID" value="ROZ63036.1"/>
    <property type="molecule type" value="Genomic_DNA"/>
</dbReference>
<feature type="transmembrane region" description="Helical" evidence="2">
    <location>
        <begin position="335"/>
        <end position="368"/>
    </location>
</feature>
<feature type="transmembrane region" description="Helical" evidence="2">
    <location>
        <begin position="177"/>
        <end position="206"/>
    </location>
</feature>
<feature type="region of interest" description="Disordered" evidence="1">
    <location>
        <begin position="372"/>
        <end position="421"/>
    </location>
</feature>
<dbReference type="AlphaFoldDB" id="A0A3N3ZPS0"/>
<feature type="transmembrane region" description="Helical" evidence="2">
    <location>
        <begin position="120"/>
        <end position="141"/>
    </location>
</feature>
<evidence type="ECO:0000256" key="1">
    <source>
        <dbReference type="SAM" id="MobiDB-lite"/>
    </source>
</evidence>
<evidence type="ECO:0000313" key="3">
    <source>
        <dbReference type="EMBL" id="ROZ63036.1"/>
    </source>
</evidence>
<keyword evidence="4" id="KW-1185">Reference proteome</keyword>
<evidence type="ECO:0000313" key="4">
    <source>
        <dbReference type="Proteomes" id="UP000270616"/>
    </source>
</evidence>
<comment type="caution">
    <text evidence="3">The sequence shown here is derived from an EMBL/GenBank/DDBJ whole genome shotgun (WGS) entry which is preliminary data.</text>
</comment>
<feature type="transmembrane region" description="Helical" evidence="2">
    <location>
        <begin position="303"/>
        <end position="323"/>
    </location>
</feature>
<protein>
    <recommendedName>
        <fullName evidence="5">O-antigen ligase domain-containing protein</fullName>
    </recommendedName>
</protein>
<name>A0A3N3ZPS0_9MICC</name>
<accession>A0A3N3ZPS0</accession>
<sequence length="421" mass="45071">MTRQRWLRAVRAEKTRWPTAVLGFFLVMDGSTMPWWPTTVPPAQLALAGLAALVLLRITPPTRGTRLLAIALGCVLGSVLLSTLSAGHVEAKRLGTVFAWALVMYGVARGSVSIASLARGIGLGLFVGLVYGVVFWSSSLYENRLTGVLGDPNTAGLALATLGPLAVVFLRHRWTRVALALTVLTAVILTASRTSMFALAVAGVLILLAHKLHPVVVAGLLWLAVWWLSSTAHSGTAETFFDRGYFADREGSDHLRSMLAPLEEQKRLAGGWFGHGPGEAYVVLGNDFQMFSHDSYSAFQMEFGKLGVVALVLLALTLLLRQLHRGGYLDPLMNWPVAACGVVLVCSTNLGESLLTPSAAVAAGALVLVSRHARRRRPPTTRPERPPATGGRQEAADTHGEVDTPVADAPWNTPAPWQVGS</sequence>
<reference evidence="3 4" key="1">
    <citation type="submission" date="2018-10" db="EMBL/GenBank/DDBJ databases">
        <title>Kocuria sp. M5W7-7, whole genome shotgun sequence.</title>
        <authorList>
            <person name="Tuo L."/>
        </authorList>
    </citation>
    <scope>NUCLEOTIDE SEQUENCE [LARGE SCALE GENOMIC DNA]</scope>
    <source>
        <strain evidence="3 4">M5W7-7</strain>
    </source>
</reference>
<evidence type="ECO:0000256" key="2">
    <source>
        <dbReference type="SAM" id="Phobius"/>
    </source>
</evidence>